<evidence type="ECO:0000313" key="4">
    <source>
        <dbReference type="WBParaSite" id="PSAMB.scaffold1599size29535.g13945.t1"/>
    </source>
</evidence>
<name>A0A914V6J5_9BILA</name>
<sequence>MSTKILTTIPTATPTATTTKKDTTGSTTSPSSTTAKKTTTSTITTTTTTPAPSSACSIMGVDPDVHLSSTPRNYKVYGKVNDCATKCAAETNFTCKGYVWMGPNSGCVLHGKIDLPVVMQNASKWFLVDLDCKSSQPCWWPVKATNIDPTSIGASMKAVNVQNHNHCQALCLMGVLQPECRAYALTNDPFYADGYNCYLFPALTQNQISSVVSGKYILYHNQCF</sequence>
<dbReference type="Proteomes" id="UP000887566">
    <property type="component" value="Unplaced"/>
</dbReference>
<dbReference type="SUPFAM" id="SSF57414">
    <property type="entry name" value="Hairpin loop containing domain-like"/>
    <property type="match status" value="1"/>
</dbReference>
<protein>
    <submittedName>
        <fullName evidence="4">Apple domain-containing protein</fullName>
    </submittedName>
</protein>
<proteinExistence type="predicted"/>
<dbReference type="SMART" id="SM00473">
    <property type="entry name" value="PAN_AP"/>
    <property type="match status" value="2"/>
</dbReference>
<evidence type="ECO:0000259" key="2">
    <source>
        <dbReference type="PROSITE" id="PS50948"/>
    </source>
</evidence>
<feature type="domain" description="Apple" evidence="2">
    <location>
        <begin position="132"/>
        <end position="223"/>
    </location>
</feature>
<dbReference type="WBParaSite" id="PSAMB.scaffold1599size29535.g13945.t1">
    <property type="protein sequence ID" value="PSAMB.scaffold1599size29535.g13945.t1"/>
    <property type="gene ID" value="PSAMB.scaffold1599size29535.g13945"/>
</dbReference>
<dbReference type="AlphaFoldDB" id="A0A914V6J5"/>
<dbReference type="PROSITE" id="PS50948">
    <property type="entry name" value="PAN"/>
    <property type="match status" value="1"/>
</dbReference>
<accession>A0A914V6J5</accession>
<evidence type="ECO:0000256" key="1">
    <source>
        <dbReference type="SAM" id="MobiDB-lite"/>
    </source>
</evidence>
<keyword evidence="3" id="KW-1185">Reference proteome</keyword>
<evidence type="ECO:0000313" key="3">
    <source>
        <dbReference type="Proteomes" id="UP000887566"/>
    </source>
</evidence>
<reference evidence="4" key="1">
    <citation type="submission" date="2022-11" db="UniProtKB">
        <authorList>
            <consortium name="WormBaseParasite"/>
        </authorList>
    </citation>
    <scope>IDENTIFICATION</scope>
</reference>
<dbReference type="InterPro" id="IPR003609">
    <property type="entry name" value="Pan_app"/>
</dbReference>
<feature type="region of interest" description="Disordered" evidence="1">
    <location>
        <begin position="1"/>
        <end position="49"/>
    </location>
</feature>
<dbReference type="Pfam" id="PF00024">
    <property type="entry name" value="PAN_1"/>
    <property type="match status" value="1"/>
</dbReference>
<organism evidence="3 4">
    <name type="scientific">Plectus sambesii</name>
    <dbReference type="NCBI Taxonomy" id="2011161"/>
    <lineage>
        <taxon>Eukaryota</taxon>
        <taxon>Metazoa</taxon>
        <taxon>Ecdysozoa</taxon>
        <taxon>Nematoda</taxon>
        <taxon>Chromadorea</taxon>
        <taxon>Plectida</taxon>
        <taxon>Plectina</taxon>
        <taxon>Plectoidea</taxon>
        <taxon>Plectidae</taxon>
        <taxon>Plectus</taxon>
    </lineage>
</organism>